<dbReference type="RefSeq" id="WP_107643824.1">
    <property type="nucleotide sequence ID" value="NZ_PZHR01000001.1"/>
</dbReference>
<dbReference type="InterPro" id="IPR013094">
    <property type="entry name" value="AB_hydrolase_3"/>
</dbReference>
<feature type="domain" description="Alpha/beta hydrolase fold-3" evidence="2">
    <location>
        <begin position="32"/>
        <end position="222"/>
    </location>
</feature>
<dbReference type="OrthoDB" id="9815425at2"/>
<sequence length="272" mass="30847">MTQVEATCQSSDGFQLPYTIIKTKSKNPKGVIIYFHGGGLIFGQPNDLPQDYIDILTESYHVALVSYRLAPESNINTIIEDALSNYDHFKSLYPSLPLFTFGRSAGAYLAMMVARHRKIDGIIDFYGYARIHVPSFLRPNKQYQDLSTQITPAILNQLIQAHPLTSGLLQTRYPIYLYVRGQAKWLAYLGIESSTHSAYNIPPQVLKNFPPTFIVHCTGDPDVPYSESEHVHKLVANSHFETLNQDNHDFDREVSSMSKTLYKQAVQFLNQI</sequence>
<dbReference type="AlphaFoldDB" id="A0A2T4SEF7"/>
<dbReference type="Gene3D" id="3.40.50.1820">
    <property type="entry name" value="alpha/beta hydrolase"/>
    <property type="match status" value="1"/>
</dbReference>
<proteinExistence type="predicted"/>
<dbReference type="Pfam" id="PF07859">
    <property type="entry name" value="Abhydrolase_3"/>
    <property type="match status" value="1"/>
</dbReference>
<gene>
    <name evidence="3" type="ORF">BUZ61_00085</name>
</gene>
<dbReference type="EMBL" id="PZHR01000001">
    <property type="protein sequence ID" value="PTK60967.1"/>
    <property type="molecule type" value="Genomic_DNA"/>
</dbReference>
<keyword evidence="1 3" id="KW-0378">Hydrolase</keyword>
<evidence type="ECO:0000259" key="2">
    <source>
        <dbReference type="Pfam" id="PF07859"/>
    </source>
</evidence>
<organism evidence="3 4">
    <name type="scientific">Staphylococcus nepalensis</name>
    <dbReference type="NCBI Taxonomy" id="214473"/>
    <lineage>
        <taxon>Bacteria</taxon>
        <taxon>Bacillati</taxon>
        <taxon>Bacillota</taxon>
        <taxon>Bacilli</taxon>
        <taxon>Bacillales</taxon>
        <taxon>Staphylococcaceae</taxon>
        <taxon>Staphylococcus</taxon>
    </lineage>
</organism>
<evidence type="ECO:0000313" key="3">
    <source>
        <dbReference type="EMBL" id="PTK60967.1"/>
    </source>
</evidence>
<dbReference type="PANTHER" id="PTHR48081:SF3">
    <property type="entry name" value="ALPHA_BETA HYDROLASE FOLD-3 DOMAIN-CONTAINING PROTEIN"/>
    <property type="match status" value="1"/>
</dbReference>
<dbReference type="InterPro" id="IPR050300">
    <property type="entry name" value="GDXG_lipolytic_enzyme"/>
</dbReference>
<dbReference type="InterPro" id="IPR029058">
    <property type="entry name" value="AB_hydrolase_fold"/>
</dbReference>
<name>A0A2T4SEF7_9STAP</name>
<evidence type="ECO:0000313" key="4">
    <source>
        <dbReference type="Proteomes" id="UP000240400"/>
    </source>
</evidence>
<comment type="caution">
    <text evidence="3">The sequence shown here is derived from an EMBL/GenBank/DDBJ whole genome shotgun (WGS) entry which is preliminary data.</text>
</comment>
<protein>
    <submittedName>
        <fullName evidence="3">Alpha/beta hydrolase</fullName>
    </submittedName>
</protein>
<reference evidence="3 4" key="1">
    <citation type="journal article" date="2016" name="Front. Microbiol.">
        <title>Comprehensive Phylogenetic Analysis of Bovine Non-aureus Staphylococci Species Based on Whole-Genome Sequencing.</title>
        <authorList>
            <person name="Naushad S."/>
            <person name="Barkema H.W."/>
            <person name="Luby C."/>
            <person name="Condas L.A."/>
            <person name="Nobrega D.B."/>
            <person name="Carson D.A."/>
            <person name="De Buck J."/>
        </authorList>
    </citation>
    <scope>NUCLEOTIDE SEQUENCE [LARGE SCALE GENOMIC DNA]</scope>
    <source>
        <strain evidence="3 4">SNUC 4337</strain>
    </source>
</reference>
<accession>A0A2T4SEF7</accession>
<dbReference type="GO" id="GO:0016787">
    <property type="term" value="F:hydrolase activity"/>
    <property type="evidence" value="ECO:0007669"/>
    <property type="project" value="UniProtKB-KW"/>
</dbReference>
<dbReference type="Proteomes" id="UP000240400">
    <property type="component" value="Unassembled WGS sequence"/>
</dbReference>
<dbReference type="SUPFAM" id="SSF53474">
    <property type="entry name" value="alpha/beta-Hydrolases"/>
    <property type="match status" value="1"/>
</dbReference>
<dbReference type="PANTHER" id="PTHR48081">
    <property type="entry name" value="AB HYDROLASE SUPERFAMILY PROTEIN C4A8.06C"/>
    <property type="match status" value="1"/>
</dbReference>
<evidence type="ECO:0000256" key="1">
    <source>
        <dbReference type="ARBA" id="ARBA00022801"/>
    </source>
</evidence>